<evidence type="ECO:0000313" key="2">
    <source>
        <dbReference type="Proteomes" id="UP001138500"/>
    </source>
</evidence>
<comment type="caution">
    <text evidence="1">The sequence shown here is derived from an EMBL/GenBank/DDBJ whole genome shotgun (WGS) entry which is preliminary data.</text>
</comment>
<proteinExistence type="predicted"/>
<evidence type="ECO:0000313" key="1">
    <source>
        <dbReference type="EMBL" id="KAH9824610.1"/>
    </source>
</evidence>
<organism evidence="1 2">
    <name type="scientific">Teratosphaeria destructans</name>
    <dbReference type="NCBI Taxonomy" id="418781"/>
    <lineage>
        <taxon>Eukaryota</taxon>
        <taxon>Fungi</taxon>
        <taxon>Dikarya</taxon>
        <taxon>Ascomycota</taxon>
        <taxon>Pezizomycotina</taxon>
        <taxon>Dothideomycetes</taxon>
        <taxon>Dothideomycetidae</taxon>
        <taxon>Mycosphaerellales</taxon>
        <taxon>Teratosphaeriaceae</taxon>
        <taxon>Teratosphaeria</taxon>
    </lineage>
</organism>
<sequence length="247" mass="28223">MSSWDQLAVRGKVVAKVRGTSCITVDQVRTCFYATLLQLSWFPKYVQDIQNMLQGAGQNVERKIDVSELLRAVLYWHLRYTARETESIAKEVDHMIRLYQQAATNDPLQLPNGALDHADKLDMDAAAGLDLDDMFRETRKLICSTDLSRASFPWMHDWRTLDRSCIAVAQCPFDTFYWTNDGRLVLTFSKVRPGDQIALLHGYRNPAILELQPLGTYKYVTSCFCDRAMETAAIDWADEDADDLVLE</sequence>
<dbReference type="EMBL" id="RIBY02002134">
    <property type="protein sequence ID" value="KAH9824610.1"/>
    <property type="molecule type" value="Genomic_DNA"/>
</dbReference>
<accession>A0A9W7W018</accession>
<dbReference type="Proteomes" id="UP001138500">
    <property type="component" value="Unassembled WGS sequence"/>
</dbReference>
<reference evidence="1 2" key="1">
    <citation type="journal article" date="2018" name="IMA Fungus">
        <title>IMA Genome-F 10: Nine draft genome sequences of Claviceps purpurea s.lat., including C. arundinis, C. humidiphila, and C. cf. spartinae, pseudomolecules for the pitch canker pathogen Fusarium circinatum, draft genome of Davidsoniella eucalypti, Grosmannia galeiformis, Quambalaria eucalypti, and Teratosphaeria destructans.</title>
        <authorList>
            <person name="Wingfield B.D."/>
            <person name="Liu M."/>
            <person name="Nguyen H.D."/>
            <person name="Lane F.A."/>
            <person name="Morgan S.W."/>
            <person name="De Vos L."/>
            <person name="Wilken P.M."/>
            <person name="Duong T.A."/>
            <person name="Aylward J."/>
            <person name="Coetzee M.P."/>
            <person name="Dadej K."/>
            <person name="De Beer Z.W."/>
            <person name="Findlay W."/>
            <person name="Havenga M."/>
            <person name="Kolarik M."/>
            <person name="Menzies J.G."/>
            <person name="Naidoo K."/>
            <person name="Pochopski O."/>
            <person name="Shoukouhi P."/>
            <person name="Santana Q.C."/>
            <person name="Seifert K.A."/>
            <person name="Soal N."/>
            <person name="Steenkamp E.T."/>
            <person name="Tatham C.T."/>
            <person name="van der Nest M.A."/>
            <person name="Wingfield M.J."/>
        </authorList>
    </citation>
    <scope>NUCLEOTIDE SEQUENCE [LARGE SCALE GENOMIC DNA]</scope>
    <source>
        <strain evidence="1">CMW44962</strain>
    </source>
</reference>
<keyword evidence="2" id="KW-1185">Reference proteome</keyword>
<name>A0A9W7W018_9PEZI</name>
<gene>
    <name evidence="1" type="ORF">Tdes44962_MAKER04291</name>
</gene>
<reference evidence="1 2" key="2">
    <citation type="journal article" date="2021" name="Curr. Genet.">
        <title>Genetic response to nitrogen starvation in the aggressive Eucalyptus foliar pathogen Teratosphaeria destructans.</title>
        <authorList>
            <person name="Havenga M."/>
            <person name="Wingfield B.D."/>
            <person name="Wingfield M.J."/>
            <person name="Dreyer L.L."/>
            <person name="Roets F."/>
            <person name="Aylward J."/>
        </authorList>
    </citation>
    <scope>NUCLEOTIDE SEQUENCE [LARGE SCALE GENOMIC DNA]</scope>
    <source>
        <strain evidence="1">CMW44962</strain>
    </source>
</reference>
<dbReference type="AlphaFoldDB" id="A0A9W7W018"/>
<protein>
    <submittedName>
        <fullName evidence="1">HET-domain-containing protein</fullName>
    </submittedName>
</protein>